<dbReference type="InterPro" id="IPR027417">
    <property type="entry name" value="P-loop_NTPase"/>
</dbReference>
<protein>
    <submittedName>
        <fullName evidence="6">Peptide ABC transporter ATP-binding protein</fullName>
    </submittedName>
</protein>
<gene>
    <name evidence="6" type="ORF">CHM34_10415</name>
</gene>
<organism evidence="6 7">
    <name type="scientific">Paludifilum halophilum</name>
    <dbReference type="NCBI Taxonomy" id="1642702"/>
    <lineage>
        <taxon>Bacteria</taxon>
        <taxon>Bacillati</taxon>
        <taxon>Bacillota</taxon>
        <taxon>Bacilli</taxon>
        <taxon>Bacillales</taxon>
        <taxon>Thermoactinomycetaceae</taxon>
        <taxon>Paludifilum</taxon>
    </lineage>
</organism>
<dbReference type="Proteomes" id="UP000215459">
    <property type="component" value="Unassembled WGS sequence"/>
</dbReference>
<keyword evidence="2" id="KW-0813">Transport</keyword>
<evidence type="ECO:0000256" key="3">
    <source>
        <dbReference type="ARBA" id="ARBA00022741"/>
    </source>
</evidence>
<sequence length="274" mass="29949">MGTGLPVTTRIAKGGTLLTPLLEINRLSKCYPGRVNALVDVSFSLAEGECLGLVGESGSGKSTLAKLILRLETPDQGEILLDGAPLHALRGRALKNARKHVQVIFQDPTASLNPRLPIWKTVIEPLENYPDVSPSFLSGIRHAKRQMAAVLLDKVGLGPDVLDRVPAQLSGGQRQRVAIARSLSLQPKLLVCDEPTSSLDVSVQAQILNLLKGLKNDFNMSYLFISHDIAAVHFMSDRIAVLKKGRLVDVFASGQLFETRRHPYTRQFTNCQPM</sequence>
<keyword evidence="3" id="KW-0547">Nucleotide-binding</keyword>
<dbReference type="InterPro" id="IPR003593">
    <property type="entry name" value="AAA+_ATPase"/>
</dbReference>
<keyword evidence="7" id="KW-1185">Reference proteome</keyword>
<evidence type="ECO:0000256" key="4">
    <source>
        <dbReference type="ARBA" id="ARBA00022840"/>
    </source>
</evidence>
<evidence type="ECO:0000259" key="5">
    <source>
        <dbReference type="PROSITE" id="PS50893"/>
    </source>
</evidence>
<dbReference type="InterPro" id="IPR003439">
    <property type="entry name" value="ABC_transporter-like_ATP-bd"/>
</dbReference>
<evidence type="ECO:0000256" key="1">
    <source>
        <dbReference type="ARBA" id="ARBA00005417"/>
    </source>
</evidence>
<dbReference type="GO" id="GO:0005524">
    <property type="term" value="F:ATP binding"/>
    <property type="evidence" value="ECO:0007669"/>
    <property type="project" value="UniProtKB-KW"/>
</dbReference>
<dbReference type="Gene3D" id="3.40.50.300">
    <property type="entry name" value="P-loop containing nucleotide triphosphate hydrolases"/>
    <property type="match status" value="1"/>
</dbReference>
<dbReference type="CDD" id="cd03257">
    <property type="entry name" value="ABC_NikE_OppD_transporters"/>
    <property type="match status" value="1"/>
</dbReference>
<dbReference type="InterPro" id="IPR017871">
    <property type="entry name" value="ABC_transporter-like_CS"/>
</dbReference>
<dbReference type="PROSITE" id="PS50893">
    <property type="entry name" value="ABC_TRANSPORTER_2"/>
    <property type="match status" value="1"/>
</dbReference>
<dbReference type="GO" id="GO:0016887">
    <property type="term" value="F:ATP hydrolysis activity"/>
    <property type="evidence" value="ECO:0007669"/>
    <property type="project" value="InterPro"/>
</dbReference>
<dbReference type="AlphaFoldDB" id="A0A235B515"/>
<name>A0A235B515_9BACL</name>
<proteinExistence type="inferred from homology"/>
<dbReference type="PANTHER" id="PTHR43776:SF7">
    <property type="entry name" value="D,D-DIPEPTIDE TRANSPORT ATP-BINDING PROTEIN DDPF-RELATED"/>
    <property type="match status" value="1"/>
</dbReference>
<evidence type="ECO:0000313" key="6">
    <source>
        <dbReference type="EMBL" id="OYD07321.1"/>
    </source>
</evidence>
<keyword evidence="4 6" id="KW-0067">ATP-binding</keyword>
<comment type="caution">
    <text evidence="6">The sequence shown here is derived from an EMBL/GenBank/DDBJ whole genome shotgun (WGS) entry which is preliminary data.</text>
</comment>
<dbReference type="EMBL" id="NOWF01000006">
    <property type="protein sequence ID" value="OYD07321.1"/>
    <property type="molecule type" value="Genomic_DNA"/>
</dbReference>
<dbReference type="SMART" id="SM00382">
    <property type="entry name" value="AAA"/>
    <property type="match status" value="1"/>
</dbReference>
<feature type="domain" description="ABC transporter" evidence="5">
    <location>
        <begin position="22"/>
        <end position="269"/>
    </location>
</feature>
<dbReference type="GO" id="GO:0055085">
    <property type="term" value="P:transmembrane transport"/>
    <property type="evidence" value="ECO:0007669"/>
    <property type="project" value="UniProtKB-ARBA"/>
</dbReference>
<comment type="similarity">
    <text evidence="1">Belongs to the ABC transporter superfamily.</text>
</comment>
<accession>A0A235B515</accession>
<dbReference type="OrthoDB" id="9802264at2"/>
<dbReference type="InterPro" id="IPR050319">
    <property type="entry name" value="ABC_transp_ATP-bind"/>
</dbReference>
<dbReference type="PROSITE" id="PS00211">
    <property type="entry name" value="ABC_TRANSPORTER_1"/>
    <property type="match status" value="1"/>
</dbReference>
<dbReference type="Pfam" id="PF00005">
    <property type="entry name" value="ABC_tran"/>
    <property type="match status" value="1"/>
</dbReference>
<dbReference type="SUPFAM" id="SSF52540">
    <property type="entry name" value="P-loop containing nucleoside triphosphate hydrolases"/>
    <property type="match status" value="1"/>
</dbReference>
<reference evidence="6 7" key="1">
    <citation type="submission" date="2017-07" db="EMBL/GenBank/DDBJ databases">
        <title>The genome sequence of Paludifilum halophilum highlights mechanisms for microbial adaptation to high salt environemnts.</title>
        <authorList>
            <person name="Belbahri L."/>
        </authorList>
    </citation>
    <scope>NUCLEOTIDE SEQUENCE [LARGE SCALE GENOMIC DNA]</scope>
    <source>
        <strain evidence="6 7">DSM 102817</strain>
    </source>
</reference>
<dbReference type="PANTHER" id="PTHR43776">
    <property type="entry name" value="TRANSPORT ATP-BINDING PROTEIN"/>
    <property type="match status" value="1"/>
</dbReference>
<evidence type="ECO:0000256" key="2">
    <source>
        <dbReference type="ARBA" id="ARBA00022448"/>
    </source>
</evidence>
<evidence type="ECO:0000313" key="7">
    <source>
        <dbReference type="Proteomes" id="UP000215459"/>
    </source>
</evidence>